<keyword evidence="2" id="KW-1185">Reference proteome</keyword>
<dbReference type="AlphaFoldDB" id="A0AAD9S6S3"/>
<accession>A0AAD9S6S3</accession>
<proteinExistence type="predicted"/>
<comment type="caution">
    <text evidence="1">The sequence shown here is derived from an EMBL/GenBank/DDBJ whole genome shotgun (WGS) entry which is preliminary data.</text>
</comment>
<reference evidence="1" key="1">
    <citation type="submission" date="2023-06" db="EMBL/GenBank/DDBJ databases">
        <authorList>
            <person name="Noh H."/>
        </authorList>
    </citation>
    <scope>NUCLEOTIDE SEQUENCE</scope>
    <source>
        <strain evidence="1">DUCC20226</strain>
    </source>
</reference>
<sequence>MLLIPHMGLLQVNFLSLQDSRRIESNLCSDSTQNSKMKFSTSILAMLGLAATTLACTASQGCCWNNEDACRNQHKSCKGIAGNFGDCPCDEDSYKADFCKGFDCNGADCCDTTTHWGRSCP</sequence>
<name>A0AAD9S6S3_PHOAM</name>
<evidence type="ECO:0000313" key="1">
    <source>
        <dbReference type="EMBL" id="KAK2599682.1"/>
    </source>
</evidence>
<dbReference type="Proteomes" id="UP001265746">
    <property type="component" value="Unassembled WGS sequence"/>
</dbReference>
<protein>
    <submittedName>
        <fullName evidence="1">Uncharacterized protein</fullName>
    </submittedName>
</protein>
<dbReference type="EMBL" id="JAUJFL010000007">
    <property type="protein sequence ID" value="KAK2599682.1"/>
    <property type="molecule type" value="Genomic_DNA"/>
</dbReference>
<evidence type="ECO:0000313" key="2">
    <source>
        <dbReference type="Proteomes" id="UP001265746"/>
    </source>
</evidence>
<organism evidence="1 2">
    <name type="scientific">Phomopsis amygdali</name>
    <name type="common">Fusicoccum amygdali</name>
    <dbReference type="NCBI Taxonomy" id="1214568"/>
    <lineage>
        <taxon>Eukaryota</taxon>
        <taxon>Fungi</taxon>
        <taxon>Dikarya</taxon>
        <taxon>Ascomycota</taxon>
        <taxon>Pezizomycotina</taxon>
        <taxon>Sordariomycetes</taxon>
        <taxon>Sordariomycetidae</taxon>
        <taxon>Diaporthales</taxon>
        <taxon>Diaporthaceae</taxon>
        <taxon>Diaporthe</taxon>
    </lineage>
</organism>
<gene>
    <name evidence="1" type="ORF">N8I77_011415</name>
</gene>